<keyword evidence="1" id="KW-0732">Signal</keyword>
<evidence type="ECO:0000256" key="1">
    <source>
        <dbReference type="SAM" id="SignalP"/>
    </source>
</evidence>
<feature type="signal peptide" evidence="1">
    <location>
        <begin position="1"/>
        <end position="23"/>
    </location>
</feature>
<comment type="caution">
    <text evidence="2">The sequence shown here is derived from an EMBL/GenBank/DDBJ whole genome shotgun (WGS) entry which is preliminary data.</text>
</comment>
<dbReference type="Proteomes" id="UP000218831">
    <property type="component" value="Unassembled WGS sequence"/>
</dbReference>
<feature type="chain" id="PRO_5012832956" description="Outer membrane protein beta-barrel domain-containing protein" evidence="1">
    <location>
        <begin position="24"/>
        <end position="154"/>
    </location>
</feature>
<reference evidence="2 3" key="1">
    <citation type="submission" date="2017-08" db="EMBL/GenBank/DDBJ databases">
        <title>Aliifodinibius alkalisoli sp. nov., isolated from saline alkaline soil.</title>
        <authorList>
            <person name="Liu D."/>
            <person name="Zhang G."/>
        </authorList>
    </citation>
    <scope>NUCLEOTIDE SEQUENCE [LARGE SCALE GENOMIC DNA]</scope>
    <source>
        <strain evidence="2 3">WN023</strain>
    </source>
</reference>
<gene>
    <name evidence="2" type="ORF">CK503_15030</name>
</gene>
<keyword evidence="3" id="KW-1185">Reference proteome</keyword>
<evidence type="ECO:0000313" key="2">
    <source>
        <dbReference type="EMBL" id="PAU92802.1"/>
    </source>
</evidence>
<name>A0A2A2G7F7_9BACT</name>
<accession>A0A2A2G7F7</accession>
<organism evidence="2 3">
    <name type="scientific">Fodinibius salipaludis</name>
    <dbReference type="NCBI Taxonomy" id="2032627"/>
    <lineage>
        <taxon>Bacteria</taxon>
        <taxon>Pseudomonadati</taxon>
        <taxon>Balneolota</taxon>
        <taxon>Balneolia</taxon>
        <taxon>Balneolales</taxon>
        <taxon>Balneolaceae</taxon>
        <taxon>Fodinibius</taxon>
    </lineage>
</organism>
<dbReference type="AlphaFoldDB" id="A0A2A2G7F7"/>
<protein>
    <recommendedName>
        <fullName evidence="4">Outer membrane protein beta-barrel domain-containing protein</fullName>
    </recommendedName>
</protein>
<dbReference type="OrthoDB" id="1524593at2"/>
<evidence type="ECO:0008006" key="4">
    <source>
        <dbReference type="Google" id="ProtNLM"/>
    </source>
</evidence>
<evidence type="ECO:0000313" key="3">
    <source>
        <dbReference type="Proteomes" id="UP000218831"/>
    </source>
</evidence>
<sequence length="154" mass="16922">MKKSLLAFLFCGLLLVSVETVHAQNSDLGVGAVINNPSGLSAKYWLNDDIAVDAAFSFAIAENFSEVYLHTDVLKHTDTINSEALELYYGMGMRLLWSDINNDLNTGLRWPVGTEYSIADSNVKSFIELVPTLDFSPDASFFFGGAVGVRLYLN</sequence>
<dbReference type="EMBL" id="NSKE01000013">
    <property type="protein sequence ID" value="PAU92802.1"/>
    <property type="molecule type" value="Genomic_DNA"/>
</dbReference>
<proteinExistence type="predicted"/>
<dbReference type="RefSeq" id="WP_095607655.1">
    <property type="nucleotide sequence ID" value="NZ_NSKE01000013.1"/>
</dbReference>